<gene>
    <name evidence="1" type="ORF">HaLaN_32475</name>
</gene>
<name>A0A6A0AJN3_HAELA</name>
<evidence type="ECO:0008006" key="3">
    <source>
        <dbReference type="Google" id="ProtNLM"/>
    </source>
</evidence>
<dbReference type="Proteomes" id="UP000485058">
    <property type="component" value="Unassembled WGS sequence"/>
</dbReference>
<comment type="caution">
    <text evidence="1">The sequence shown here is derived from an EMBL/GenBank/DDBJ whole genome shotgun (WGS) entry which is preliminary data.</text>
</comment>
<evidence type="ECO:0000313" key="1">
    <source>
        <dbReference type="EMBL" id="GFH33150.1"/>
    </source>
</evidence>
<feature type="non-terminal residue" evidence="1">
    <location>
        <position position="1"/>
    </location>
</feature>
<dbReference type="AlphaFoldDB" id="A0A6A0AJN3"/>
<dbReference type="Gene3D" id="1.20.1050.10">
    <property type="match status" value="1"/>
</dbReference>
<protein>
    <recommendedName>
        <fullName evidence="3">GST N-terminal domain-containing protein</fullName>
    </recommendedName>
</protein>
<proteinExistence type="predicted"/>
<accession>A0A6A0AJN3</accession>
<reference evidence="1 2" key="1">
    <citation type="submission" date="2020-02" db="EMBL/GenBank/DDBJ databases">
        <title>Draft genome sequence of Haematococcus lacustris strain NIES-144.</title>
        <authorList>
            <person name="Morimoto D."/>
            <person name="Nakagawa S."/>
            <person name="Yoshida T."/>
            <person name="Sawayama S."/>
        </authorList>
    </citation>
    <scope>NUCLEOTIDE SEQUENCE [LARGE SCALE GENOMIC DNA]</scope>
    <source>
        <strain evidence="1 2">NIES-144</strain>
    </source>
</reference>
<dbReference type="EMBL" id="BLLF01007864">
    <property type="protein sequence ID" value="GFH33150.1"/>
    <property type="molecule type" value="Genomic_DNA"/>
</dbReference>
<keyword evidence="2" id="KW-1185">Reference proteome</keyword>
<evidence type="ECO:0000313" key="2">
    <source>
        <dbReference type="Proteomes" id="UP000485058"/>
    </source>
</evidence>
<feature type="non-terminal residue" evidence="1">
    <location>
        <position position="53"/>
    </location>
</feature>
<organism evidence="1 2">
    <name type="scientific">Haematococcus lacustris</name>
    <name type="common">Green alga</name>
    <name type="synonym">Haematococcus pluvialis</name>
    <dbReference type="NCBI Taxonomy" id="44745"/>
    <lineage>
        <taxon>Eukaryota</taxon>
        <taxon>Viridiplantae</taxon>
        <taxon>Chlorophyta</taxon>
        <taxon>core chlorophytes</taxon>
        <taxon>Chlorophyceae</taxon>
        <taxon>CS clade</taxon>
        <taxon>Chlamydomonadales</taxon>
        <taxon>Haematococcaceae</taxon>
        <taxon>Haematococcus</taxon>
    </lineage>
</organism>
<dbReference type="Gene3D" id="3.40.30.10">
    <property type="entry name" value="Glutaredoxin"/>
    <property type="match status" value="1"/>
</dbReference>
<sequence length="53" mass="5967">MTLGQVDGQQLAQTAAIERYVAKLTGMYPDDPWQAAKGEELICFCVECFELFH</sequence>